<reference evidence="2" key="1">
    <citation type="submission" date="2006-01" db="EMBL/GenBank/DDBJ databases">
        <title>Complete sequence of Anaeromyxobacter dehalogenans 2CP-C.</title>
        <authorList>
            <consortium name="US DOE Joint Genome Institute"/>
            <person name="Copeland A."/>
            <person name="Lucas S."/>
            <person name="Lapidus A."/>
            <person name="Barry K."/>
            <person name="Detter J.C."/>
            <person name="Glavina T."/>
            <person name="Hammon N."/>
            <person name="Israni S."/>
            <person name="Pitluck S."/>
            <person name="Brettin T."/>
            <person name="Bruce D."/>
            <person name="Han C."/>
            <person name="Tapia R."/>
            <person name="Gilna P."/>
            <person name="Kiss H."/>
            <person name="Schmutz J."/>
            <person name="Larimer F."/>
            <person name="Land M."/>
            <person name="Kyrpides N."/>
            <person name="Anderson I."/>
            <person name="Sanford R.A."/>
            <person name="Ritalahti K.M."/>
            <person name="Thomas H.S."/>
            <person name="Kirby J.R."/>
            <person name="Zhulin I.B."/>
            <person name="Loeffler F.E."/>
            <person name="Richardson P."/>
        </authorList>
    </citation>
    <scope>NUCLEOTIDE SEQUENCE</scope>
    <source>
        <strain evidence="2">2CP-C</strain>
    </source>
</reference>
<evidence type="ECO:0000313" key="3">
    <source>
        <dbReference type="Proteomes" id="UP000001935"/>
    </source>
</evidence>
<dbReference type="Proteomes" id="UP000001935">
    <property type="component" value="Chromosome"/>
</dbReference>
<evidence type="ECO:0000313" key="2">
    <source>
        <dbReference type="EMBL" id="ABC79852.1"/>
    </source>
</evidence>
<gene>
    <name evidence="2" type="ordered locus">Adeh_0074</name>
</gene>
<dbReference type="STRING" id="290397.Adeh_0074"/>
<sequence>MADPFENKLVDKRVVQRYLRKGKVDEKEYEKLQKALPDLADQAMPIEASMSGVEEPDDLDDDEPEEDVGGGEVPPQQQP</sequence>
<evidence type="ECO:0000256" key="1">
    <source>
        <dbReference type="SAM" id="MobiDB-lite"/>
    </source>
</evidence>
<dbReference type="HOGENOM" id="CLU_2630360_0_0_7"/>
<name>Q2IM18_ANADE</name>
<dbReference type="EMBL" id="CP000251">
    <property type="protein sequence ID" value="ABC79852.1"/>
    <property type="molecule type" value="Genomic_DNA"/>
</dbReference>
<feature type="compositionally biased region" description="Acidic residues" evidence="1">
    <location>
        <begin position="54"/>
        <end position="69"/>
    </location>
</feature>
<dbReference type="KEGG" id="ade:Adeh_0074"/>
<feature type="region of interest" description="Disordered" evidence="1">
    <location>
        <begin position="38"/>
        <end position="79"/>
    </location>
</feature>
<dbReference type="AlphaFoldDB" id="Q2IM18"/>
<accession>Q2IM18</accession>
<proteinExistence type="predicted"/>
<protein>
    <submittedName>
        <fullName evidence="2">Uncharacterized protein</fullName>
    </submittedName>
</protein>
<dbReference type="RefSeq" id="WP_011419135.1">
    <property type="nucleotide sequence ID" value="NC_007760.1"/>
</dbReference>
<organism evidence="2 3">
    <name type="scientific">Anaeromyxobacter dehalogenans (strain 2CP-C)</name>
    <dbReference type="NCBI Taxonomy" id="290397"/>
    <lineage>
        <taxon>Bacteria</taxon>
        <taxon>Pseudomonadati</taxon>
        <taxon>Myxococcota</taxon>
        <taxon>Myxococcia</taxon>
        <taxon>Myxococcales</taxon>
        <taxon>Cystobacterineae</taxon>
        <taxon>Anaeromyxobacteraceae</taxon>
        <taxon>Anaeromyxobacter</taxon>
    </lineage>
</organism>
<dbReference type="OrthoDB" id="5524815at2"/>